<proteinExistence type="predicted"/>
<evidence type="ECO:0000313" key="3">
    <source>
        <dbReference type="Proteomes" id="UP001162483"/>
    </source>
</evidence>
<evidence type="ECO:0008006" key="4">
    <source>
        <dbReference type="Google" id="ProtNLM"/>
    </source>
</evidence>
<keyword evidence="1" id="KW-0812">Transmembrane</keyword>
<feature type="transmembrane region" description="Helical" evidence="1">
    <location>
        <begin position="12"/>
        <end position="33"/>
    </location>
</feature>
<accession>A0ABN9CEJ5</accession>
<protein>
    <recommendedName>
        <fullName evidence="4">Secreted protein</fullName>
    </recommendedName>
</protein>
<keyword evidence="3" id="KW-1185">Reference proteome</keyword>
<organism evidence="2 3">
    <name type="scientific">Staurois parvus</name>
    <dbReference type="NCBI Taxonomy" id="386267"/>
    <lineage>
        <taxon>Eukaryota</taxon>
        <taxon>Metazoa</taxon>
        <taxon>Chordata</taxon>
        <taxon>Craniata</taxon>
        <taxon>Vertebrata</taxon>
        <taxon>Euteleostomi</taxon>
        <taxon>Amphibia</taxon>
        <taxon>Batrachia</taxon>
        <taxon>Anura</taxon>
        <taxon>Neobatrachia</taxon>
        <taxon>Ranoidea</taxon>
        <taxon>Ranidae</taxon>
        <taxon>Staurois</taxon>
    </lineage>
</organism>
<gene>
    <name evidence="2" type="ORF">SPARVUS_LOCUS4842593</name>
</gene>
<sequence length="80" mass="8341">MRCVHDLTDQGLLCICCSSALISFLAAISSASWQQSHQLPGSNLISFLAAAISSAHTAPSFSIVQNMAAVSSSCSLKLQL</sequence>
<evidence type="ECO:0000256" key="1">
    <source>
        <dbReference type="SAM" id="Phobius"/>
    </source>
</evidence>
<keyword evidence="1" id="KW-0472">Membrane</keyword>
<evidence type="ECO:0000313" key="2">
    <source>
        <dbReference type="EMBL" id="CAI9558081.1"/>
    </source>
</evidence>
<dbReference type="EMBL" id="CATNWA010009482">
    <property type="protein sequence ID" value="CAI9558081.1"/>
    <property type="molecule type" value="Genomic_DNA"/>
</dbReference>
<keyword evidence="1" id="KW-1133">Transmembrane helix</keyword>
<comment type="caution">
    <text evidence="2">The sequence shown here is derived from an EMBL/GenBank/DDBJ whole genome shotgun (WGS) entry which is preliminary data.</text>
</comment>
<reference evidence="2" key="1">
    <citation type="submission" date="2023-05" db="EMBL/GenBank/DDBJ databases">
        <authorList>
            <person name="Stuckert A."/>
        </authorList>
    </citation>
    <scope>NUCLEOTIDE SEQUENCE</scope>
</reference>
<name>A0ABN9CEJ5_9NEOB</name>
<dbReference type="Proteomes" id="UP001162483">
    <property type="component" value="Unassembled WGS sequence"/>
</dbReference>